<reference evidence="4 5" key="1">
    <citation type="journal article" date="2023" name="Science">
        <title>Elucidation of the pathway for biosynthesis of saponin adjuvants from the soapbark tree.</title>
        <authorList>
            <person name="Reed J."/>
            <person name="Orme A."/>
            <person name="El-Demerdash A."/>
            <person name="Owen C."/>
            <person name="Martin L.B.B."/>
            <person name="Misra R.C."/>
            <person name="Kikuchi S."/>
            <person name="Rejzek M."/>
            <person name="Martin A.C."/>
            <person name="Harkess A."/>
            <person name="Leebens-Mack J."/>
            <person name="Louveau T."/>
            <person name="Stephenson M.J."/>
            <person name="Osbourn A."/>
        </authorList>
    </citation>
    <scope>NUCLEOTIDE SEQUENCE [LARGE SCALE GENOMIC DNA]</scope>
    <source>
        <strain evidence="4">S10</strain>
    </source>
</reference>
<dbReference type="SMART" id="SM00835">
    <property type="entry name" value="Cupin_1"/>
    <property type="match status" value="2"/>
</dbReference>
<feature type="region of interest" description="Disordered" evidence="1">
    <location>
        <begin position="272"/>
        <end position="296"/>
    </location>
</feature>
<organism evidence="4 5">
    <name type="scientific">Quillaja saponaria</name>
    <name type="common">Soap bark tree</name>
    <dbReference type="NCBI Taxonomy" id="32244"/>
    <lineage>
        <taxon>Eukaryota</taxon>
        <taxon>Viridiplantae</taxon>
        <taxon>Streptophyta</taxon>
        <taxon>Embryophyta</taxon>
        <taxon>Tracheophyta</taxon>
        <taxon>Spermatophyta</taxon>
        <taxon>Magnoliopsida</taxon>
        <taxon>eudicotyledons</taxon>
        <taxon>Gunneridae</taxon>
        <taxon>Pentapetalae</taxon>
        <taxon>rosids</taxon>
        <taxon>fabids</taxon>
        <taxon>Fabales</taxon>
        <taxon>Quillajaceae</taxon>
        <taxon>Quillaja</taxon>
    </lineage>
</organism>
<dbReference type="KEGG" id="qsa:O6P43_000298"/>
<evidence type="ECO:0000259" key="3">
    <source>
        <dbReference type="SMART" id="SM00835"/>
    </source>
</evidence>
<dbReference type="CDD" id="cd02245">
    <property type="entry name" value="cupin_7S_vicilin-like_C"/>
    <property type="match status" value="1"/>
</dbReference>
<dbReference type="PANTHER" id="PTHR31189">
    <property type="entry name" value="OS03G0336100 PROTEIN-RELATED"/>
    <property type="match status" value="1"/>
</dbReference>
<evidence type="ECO:0000256" key="1">
    <source>
        <dbReference type="SAM" id="MobiDB-lite"/>
    </source>
</evidence>
<feature type="chain" id="PRO_5041905434" evidence="2">
    <location>
        <begin position="24"/>
        <end position="498"/>
    </location>
</feature>
<proteinExistence type="predicted"/>
<dbReference type="CDD" id="cd02244">
    <property type="entry name" value="cupin_7S_vicilin-like_N"/>
    <property type="match status" value="1"/>
</dbReference>
<dbReference type="Gene3D" id="2.60.120.10">
    <property type="entry name" value="Jelly Rolls"/>
    <property type="match status" value="2"/>
</dbReference>
<dbReference type="Proteomes" id="UP001163823">
    <property type="component" value="Chromosome 1"/>
</dbReference>
<feature type="domain" description="Cupin type-1" evidence="3">
    <location>
        <begin position="294"/>
        <end position="443"/>
    </location>
</feature>
<accession>A0AAD7VMG9</accession>
<sequence length="498" mass="56451">MGNRATLLILVLVFCHGLAMTLGFVEDQDWKKEREEKEHREGKSEHWFLLRNTKRVVQTDAGDMRVVKSVVGRIADRPLHIGFITMEPKSLFIPQFVDSSLILFIHRGEAKVGLTCEDSLSEKRLKSGDVYRIPAGSTFYLVNTWKNHKLHVICSIDPSESLGMGVLQSFFIGGGTYPRSILSGFDHEVLSSAFNVSKAELRNILTRQQEGPIVHVSDSHAPSLWTKFLQLKEKDRLYHLKKMVDFQQQPNQEEEEEEEQTNWSWRTLLNSALGNDKKPNNKRSKGTSESPDSYNLYNKKPDYKNAYGWSIAVDEADYSPLERSGIGLYLVNLTAGSMLAPHMNPRATEYGIVLRGSGRIQIVLPNGKSAMNSKIKEGDVFFIPRYFSFCQIASRNGPLEFFGFTTSARRNRPQFLVGANSVLQIIKGPELAASFGVSEDRISHLLNAQHEAVILPTREAKTPSEKKKKHQKEEEKVKFERLPEVIKNFGNEMIMGSY</sequence>
<dbReference type="InterPro" id="IPR006045">
    <property type="entry name" value="Cupin_1"/>
</dbReference>
<dbReference type="AlphaFoldDB" id="A0AAD7VMG9"/>
<dbReference type="Pfam" id="PF00190">
    <property type="entry name" value="Cupin_1"/>
    <property type="match status" value="2"/>
</dbReference>
<dbReference type="InterPro" id="IPR014710">
    <property type="entry name" value="RmlC-like_jellyroll"/>
</dbReference>
<dbReference type="InterPro" id="IPR011051">
    <property type="entry name" value="RmlC_Cupin_sf"/>
</dbReference>
<name>A0AAD7VMG9_QUISA</name>
<evidence type="ECO:0000313" key="4">
    <source>
        <dbReference type="EMBL" id="KAJ7980963.1"/>
    </source>
</evidence>
<protein>
    <submittedName>
        <fullName evidence="4">Vicilin-like seed storage protein</fullName>
    </submittedName>
</protein>
<keyword evidence="5" id="KW-1185">Reference proteome</keyword>
<dbReference type="SUPFAM" id="SSF51182">
    <property type="entry name" value="RmlC-like cupins"/>
    <property type="match status" value="1"/>
</dbReference>
<comment type="caution">
    <text evidence="4">The sequence shown here is derived from an EMBL/GenBank/DDBJ whole genome shotgun (WGS) entry which is preliminary data.</text>
</comment>
<dbReference type="EMBL" id="JARAOO010000001">
    <property type="protein sequence ID" value="KAJ7980963.1"/>
    <property type="molecule type" value="Genomic_DNA"/>
</dbReference>
<dbReference type="PANTHER" id="PTHR31189:SF2">
    <property type="entry name" value="RMLC-LIKE CUPINS SUPERFAMILY PROTEIN"/>
    <property type="match status" value="1"/>
</dbReference>
<dbReference type="InterPro" id="IPR050253">
    <property type="entry name" value="Seed_Storage-Functional"/>
</dbReference>
<feature type="compositionally biased region" description="Polar residues" evidence="1">
    <location>
        <begin position="287"/>
        <end position="296"/>
    </location>
</feature>
<feature type="signal peptide" evidence="2">
    <location>
        <begin position="1"/>
        <end position="23"/>
    </location>
</feature>
<keyword evidence="2" id="KW-0732">Signal</keyword>
<feature type="domain" description="Cupin type-1" evidence="3">
    <location>
        <begin position="48"/>
        <end position="202"/>
    </location>
</feature>
<evidence type="ECO:0000313" key="5">
    <source>
        <dbReference type="Proteomes" id="UP001163823"/>
    </source>
</evidence>
<gene>
    <name evidence="4" type="ORF">O6P43_000298</name>
</gene>
<evidence type="ECO:0000256" key="2">
    <source>
        <dbReference type="SAM" id="SignalP"/>
    </source>
</evidence>